<dbReference type="Gene3D" id="3.40.50.720">
    <property type="entry name" value="NAD(P)-binding Rossmann-like Domain"/>
    <property type="match status" value="2"/>
</dbReference>
<accession>A0ABS4NPP0</accession>
<dbReference type="InterPro" id="IPR029753">
    <property type="entry name" value="D-isomer_DH_CS"/>
</dbReference>
<dbReference type="CDD" id="cd12173">
    <property type="entry name" value="PGDH_4"/>
    <property type="match status" value="1"/>
</dbReference>
<keyword evidence="6" id="KW-1185">Reference proteome</keyword>
<dbReference type="InterPro" id="IPR006140">
    <property type="entry name" value="D-isomer_DH_NAD-bd"/>
</dbReference>
<evidence type="ECO:0000256" key="3">
    <source>
        <dbReference type="ARBA" id="ARBA00023027"/>
    </source>
</evidence>
<dbReference type="EC" id="1.1.1.95" evidence="5"/>
<dbReference type="GO" id="GO:0004617">
    <property type="term" value="F:phosphoglycerate dehydrogenase activity"/>
    <property type="evidence" value="ECO:0007669"/>
    <property type="project" value="UniProtKB-EC"/>
</dbReference>
<dbReference type="Proteomes" id="UP000773462">
    <property type="component" value="Unassembled WGS sequence"/>
</dbReference>
<sequence>MKVLIVGHFNETAQSKITGYFPQDWNVIIVPPGQDMLQHIEDCQVLIPEHIQVDPSLLASAKKLKLVQTGAGYDNVDIPACTQLGIWVANAAGVNAQAVAEHVMALMLAYYKNIPFLDHFMKNRMDEHHLEYAGSELEGKTMGIIGLGAIGKKVAAFCSAFDMNVLAYARNTEAPSDGIVKMTDFDTLLSTSDIVSVHVPLTEQTKHLMNQEVFKKMKDTAIFINTARGGIVNERDLLDALKNGDISGACLDVYESEPLPIDSELRTLDNVILTPHTAGMPDGRKFHQKRYDFFIKNIKRVQNGEEPESRLNQLI</sequence>
<protein>
    <submittedName>
        <fullName evidence="5">D-3-phosphoglycerate dehydrogenase</fullName>
        <ecNumber evidence="5">1.1.1.95</ecNumber>
    </submittedName>
</protein>
<keyword evidence="3" id="KW-0520">NAD</keyword>
<dbReference type="SUPFAM" id="SSF52283">
    <property type="entry name" value="Formate/glycerate dehydrogenase catalytic domain-like"/>
    <property type="match status" value="1"/>
</dbReference>
<feature type="domain" description="D-isomer specific 2-hydroxyacid dehydrogenase NAD-binding" evidence="4">
    <location>
        <begin position="104"/>
        <end position="278"/>
    </location>
</feature>
<dbReference type="EMBL" id="JAGGLV010000005">
    <property type="protein sequence ID" value="MBP2112010.1"/>
    <property type="molecule type" value="Genomic_DNA"/>
</dbReference>
<evidence type="ECO:0000313" key="5">
    <source>
        <dbReference type="EMBL" id="MBP2112010.1"/>
    </source>
</evidence>
<evidence type="ECO:0000256" key="1">
    <source>
        <dbReference type="ARBA" id="ARBA00005854"/>
    </source>
</evidence>
<evidence type="ECO:0000256" key="2">
    <source>
        <dbReference type="ARBA" id="ARBA00023002"/>
    </source>
</evidence>
<dbReference type="InterPro" id="IPR036291">
    <property type="entry name" value="NAD(P)-bd_dom_sf"/>
</dbReference>
<reference evidence="5 6" key="1">
    <citation type="submission" date="2021-03" db="EMBL/GenBank/DDBJ databases">
        <title>Genomic Encyclopedia of Type Strains, Phase IV (KMG-IV): sequencing the most valuable type-strain genomes for metagenomic binning, comparative biology and taxonomic classification.</title>
        <authorList>
            <person name="Goeker M."/>
        </authorList>
    </citation>
    <scope>NUCLEOTIDE SEQUENCE [LARGE SCALE GENOMIC DNA]</scope>
    <source>
        <strain evidence="5 6">DSM 101953</strain>
    </source>
</reference>
<gene>
    <name evidence="5" type="ORF">J2Z70_002151</name>
</gene>
<dbReference type="PANTHER" id="PTHR43761">
    <property type="entry name" value="D-ISOMER SPECIFIC 2-HYDROXYACID DEHYDROGENASE FAMILY PROTEIN (AFU_ORTHOLOGUE AFUA_1G13630)"/>
    <property type="match status" value="1"/>
</dbReference>
<comment type="caution">
    <text evidence="5">The sequence shown here is derived from an EMBL/GenBank/DDBJ whole genome shotgun (WGS) entry which is preliminary data.</text>
</comment>
<name>A0ABS4NPP0_9BACL</name>
<dbReference type="InterPro" id="IPR050418">
    <property type="entry name" value="D-iso_2-hydroxyacid_DH_PdxB"/>
</dbReference>
<dbReference type="PANTHER" id="PTHR43761:SF1">
    <property type="entry name" value="D-ISOMER SPECIFIC 2-HYDROXYACID DEHYDROGENASE CATALYTIC DOMAIN-CONTAINING PROTEIN-RELATED"/>
    <property type="match status" value="1"/>
</dbReference>
<evidence type="ECO:0000313" key="6">
    <source>
        <dbReference type="Proteomes" id="UP000773462"/>
    </source>
</evidence>
<dbReference type="PROSITE" id="PS00671">
    <property type="entry name" value="D_2_HYDROXYACID_DH_3"/>
    <property type="match status" value="1"/>
</dbReference>
<dbReference type="SUPFAM" id="SSF51735">
    <property type="entry name" value="NAD(P)-binding Rossmann-fold domains"/>
    <property type="match status" value="1"/>
</dbReference>
<comment type="similarity">
    <text evidence="1">Belongs to the D-isomer specific 2-hydroxyacid dehydrogenase family.</text>
</comment>
<dbReference type="RefSeq" id="WP_209872465.1">
    <property type="nucleotide sequence ID" value="NZ_JAGGLV010000005.1"/>
</dbReference>
<dbReference type="PROSITE" id="PS00670">
    <property type="entry name" value="D_2_HYDROXYACID_DH_2"/>
    <property type="match status" value="1"/>
</dbReference>
<proteinExistence type="inferred from homology"/>
<keyword evidence="2 5" id="KW-0560">Oxidoreductase</keyword>
<dbReference type="Pfam" id="PF02826">
    <property type="entry name" value="2-Hacid_dh_C"/>
    <property type="match status" value="1"/>
</dbReference>
<organism evidence="5 6">
    <name type="scientific">Paenibacillus silagei</name>
    <dbReference type="NCBI Taxonomy" id="1670801"/>
    <lineage>
        <taxon>Bacteria</taxon>
        <taxon>Bacillati</taxon>
        <taxon>Bacillota</taxon>
        <taxon>Bacilli</taxon>
        <taxon>Bacillales</taxon>
        <taxon>Paenibacillaceae</taxon>
        <taxon>Paenibacillus</taxon>
    </lineage>
</organism>
<evidence type="ECO:0000259" key="4">
    <source>
        <dbReference type="Pfam" id="PF02826"/>
    </source>
</evidence>